<dbReference type="HAMAP" id="MF_01216">
    <property type="entry name" value="Azoreductase_type1"/>
    <property type="match status" value="1"/>
</dbReference>
<comment type="subunit">
    <text evidence="6">Homodimer.</text>
</comment>
<evidence type="ECO:0000256" key="3">
    <source>
        <dbReference type="ARBA" id="ARBA00023002"/>
    </source>
</evidence>
<dbReference type="GO" id="GO:0009055">
    <property type="term" value="F:electron transfer activity"/>
    <property type="evidence" value="ECO:0007669"/>
    <property type="project" value="UniProtKB-UniRule"/>
</dbReference>
<evidence type="ECO:0000313" key="7">
    <source>
        <dbReference type="EMBL" id="KJY67132.1"/>
    </source>
</evidence>
<comment type="catalytic activity">
    <reaction evidence="6">
        <text>2 a quinone + NADH + H(+) = 2 a 1,4-benzosemiquinone + NAD(+)</text>
        <dbReference type="Rhea" id="RHEA:65952"/>
        <dbReference type="ChEBI" id="CHEBI:15378"/>
        <dbReference type="ChEBI" id="CHEBI:57540"/>
        <dbReference type="ChEBI" id="CHEBI:57945"/>
        <dbReference type="ChEBI" id="CHEBI:132124"/>
        <dbReference type="ChEBI" id="CHEBI:134225"/>
    </reaction>
</comment>
<accession>A0A837G1M0</accession>
<comment type="function">
    <text evidence="6">Also exhibits azoreductase activity. Catalyzes the reductive cleavage of the azo bond in aromatic azo compounds to the corresponding amines.</text>
</comment>
<dbReference type="PANTHER" id="PTHR43741">
    <property type="entry name" value="FMN-DEPENDENT NADH-AZOREDUCTASE 1"/>
    <property type="match status" value="1"/>
</dbReference>
<keyword evidence="3 6" id="KW-0560">Oxidoreductase</keyword>
<dbReference type="InterPro" id="IPR003680">
    <property type="entry name" value="Flavodoxin_fold"/>
</dbReference>
<keyword evidence="2 6" id="KW-0288">FMN</keyword>
<dbReference type="Pfam" id="PF02525">
    <property type="entry name" value="Flavodoxin_2"/>
    <property type="match status" value="1"/>
</dbReference>
<dbReference type="EC" id="1.6.5.-" evidence="6"/>
<evidence type="ECO:0000256" key="5">
    <source>
        <dbReference type="ARBA" id="ARBA00048542"/>
    </source>
</evidence>
<dbReference type="InterPro" id="IPR023048">
    <property type="entry name" value="NADH:quinone_OxRdtase_FMN_depd"/>
</dbReference>
<dbReference type="PANTHER" id="PTHR43741:SF2">
    <property type="entry name" value="FMN-DEPENDENT NADH:QUINONE OXIDOREDUCTASE"/>
    <property type="match status" value="1"/>
</dbReference>
<feature type="binding site" evidence="6">
    <location>
        <position position="10"/>
    </location>
    <ligand>
        <name>FMN</name>
        <dbReference type="ChEBI" id="CHEBI:58210"/>
    </ligand>
</feature>
<dbReference type="AlphaFoldDB" id="A0A837G1M0"/>
<dbReference type="Gene3D" id="3.40.50.360">
    <property type="match status" value="1"/>
</dbReference>
<dbReference type="RefSeq" id="WP_045987438.1">
    <property type="nucleotide sequence ID" value="NZ_CP063052.1"/>
</dbReference>
<proteinExistence type="inferred from homology"/>
<dbReference type="GO" id="GO:0016655">
    <property type="term" value="F:oxidoreductase activity, acting on NAD(P)H, quinone or similar compound as acceptor"/>
    <property type="evidence" value="ECO:0007669"/>
    <property type="project" value="InterPro"/>
</dbReference>
<evidence type="ECO:0000256" key="6">
    <source>
        <dbReference type="HAMAP-Rule" id="MF_01216"/>
    </source>
</evidence>
<evidence type="ECO:0000256" key="1">
    <source>
        <dbReference type="ARBA" id="ARBA00022630"/>
    </source>
</evidence>
<organism evidence="7">
    <name type="scientific">Vibrio coralliilyticus</name>
    <dbReference type="NCBI Taxonomy" id="190893"/>
    <lineage>
        <taxon>Bacteria</taxon>
        <taxon>Pseudomonadati</taxon>
        <taxon>Pseudomonadota</taxon>
        <taxon>Gammaproteobacteria</taxon>
        <taxon>Vibrionales</taxon>
        <taxon>Vibrionaceae</taxon>
        <taxon>Vibrio</taxon>
    </lineage>
</organism>
<dbReference type="GO" id="GO:0016652">
    <property type="term" value="F:oxidoreductase activity, acting on NAD(P)H as acceptor"/>
    <property type="evidence" value="ECO:0007669"/>
    <property type="project" value="UniProtKB-UniRule"/>
</dbReference>
<dbReference type="InterPro" id="IPR050104">
    <property type="entry name" value="FMN-dep_NADH:Q_OxRdtase_AzoR1"/>
</dbReference>
<sequence length="193" mass="20828">MTNTLVLKSSILGPHSQSNQLIDHALEGKSGIIERDLAAAPLPVLDMNVATALRSDGNDLSDDLKAVLELSNQLIDELKAADTIVIGAPMYNFMVPTQLKNWFDLIARAGVTFSYTETGPVGLIENKKVIVVTTRGGLHKDSPRNSIESYLTTMLGFIGITDVEFIYAEALNMGEDAAAVAREDALKQLAELV</sequence>
<keyword evidence="4 6" id="KW-0520">NAD</keyword>
<dbReference type="EC" id="1.7.1.17" evidence="6"/>
<dbReference type="InterPro" id="IPR029039">
    <property type="entry name" value="Flavoprotein-like_sf"/>
</dbReference>
<reference evidence="7" key="1">
    <citation type="journal article" date="2015" name="BMC Genomics">
        <title>Genome mining reveals unlocked bioactive potential of marine Gram-negative bacteria.</title>
        <authorList>
            <person name="Machado H."/>
            <person name="Sonnenschein E.C."/>
            <person name="Melchiorsen J."/>
            <person name="Gram L."/>
        </authorList>
    </citation>
    <scope>NUCLEOTIDE SEQUENCE</scope>
    <source>
        <strain evidence="7">S2052</strain>
    </source>
</reference>
<dbReference type="EMBL" id="JXXR01000029">
    <property type="protein sequence ID" value="KJY67132.1"/>
    <property type="molecule type" value="Genomic_DNA"/>
</dbReference>
<comment type="cofactor">
    <cofactor evidence="6">
        <name>FMN</name>
        <dbReference type="ChEBI" id="CHEBI:58210"/>
    </cofactor>
    <text evidence="6">Binds 1 FMN per subunit.</text>
</comment>
<comment type="function">
    <text evidence="6">Quinone reductase that provides resistance to thiol-specific stress caused by electrophilic quinones.</text>
</comment>
<comment type="catalytic activity">
    <reaction evidence="5">
        <text>N,N-dimethyl-1,4-phenylenediamine + anthranilate + 2 NAD(+) = 2-(4-dimethylaminophenyl)diazenylbenzoate + 2 NADH + 2 H(+)</text>
        <dbReference type="Rhea" id="RHEA:55872"/>
        <dbReference type="ChEBI" id="CHEBI:15378"/>
        <dbReference type="ChEBI" id="CHEBI:15783"/>
        <dbReference type="ChEBI" id="CHEBI:16567"/>
        <dbReference type="ChEBI" id="CHEBI:57540"/>
        <dbReference type="ChEBI" id="CHEBI:57945"/>
        <dbReference type="ChEBI" id="CHEBI:71579"/>
        <dbReference type="EC" id="1.7.1.17"/>
    </reaction>
    <physiologicalReaction direction="right-to-left" evidence="5">
        <dbReference type="Rhea" id="RHEA:55874"/>
    </physiologicalReaction>
</comment>
<gene>
    <name evidence="6" type="primary">azoR</name>
    <name evidence="7" type="ORF">TW71_22995</name>
</gene>
<dbReference type="GO" id="GO:0010181">
    <property type="term" value="F:FMN binding"/>
    <property type="evidence" value="ECO:0007669"/>
    <property type="project" value="UniProtKB-UniRule"/>
</dbReference>
<evidence type="ECO:0000256" key="4">
    <source>
        <dbReference type="ARBA" id="ARBA00023027"/>
    </source>
</evidence>
<keyword evidence="1 6" id="KW-0285">Flavoprotein</keyword>
<feature type="binding site" evidence="6">
    <location>
        <begin position="134"/>
        <end position="137"/>
    </location>
    <ligand>
        <name>FMN</name>
        <dbReference type="ChEBI" id="CHEBI:58210"/>
    </ligand>
</feature>
<comment type="caution">
    <text evidence="7">The sequence shown here is derived from an EMBL/GenBank/DDBJ whole genome shotgun (WGS) entry which is preliminary data.</text>
</comment>
<dbReference type="SUPFAM" id="SSF52218">
    <property type="entry name" value="Flavoproteins"/>
    <property type="match status" value="1"/>
</dbReference>
<feature type="binding site" evidence="6">
    <location>
        <begin position="16"/>
        <end position="18"/>
    </location>
    <ligand>
        <name>FMN</name>
        <dbReference type="ChEBI" id="CHEBI:58210"/>
    </ligand>
</feature>
<evidence type="ECO:0000256" key="2">
    <source>
        <dbReference type="ARBA" id="ARBA00022643"/>
    </source>
</evidence>
<name>A0A837G1M0_9VIBR</name>
<comment type="similarity">
    <text evidence="6">Belongs to the azoreductase type 1 family.</text>
</comment>
<feature type="binding site" evidence="6">
    <location>
        <begin position="90"/>
        <end position="93"/>
    </location>
    <ligand>
        <name>FMN</name>
        <dbReference type="ChEBI" id="CHEBI:58210"/>
    </ligand>
</feature>
<protein>
    <recommendedName>
        <fullName evidence="6">FMN dependent NADH:quinone oxidoreductase</fullName>
        <ecNumber evidence="6">1.6.5.-</ecNumber>
    </recommendedName>
    <alternativeName>
        <fullName evidence="6">Azo-dye reductase</fullName>
    </alternativeName>
    <alternativeName>
        <fullName evidence="6">FMN-dependent NADH-azo compound oxidoreductase</fullName>
    </alternativeName>
    <alternativeName>
        <fullName evidence="6">FMN-dependent NADH-azoreductase</fullName>
        <ecNumber evidence="6">1.7.1.17</ecNumber>
    </alternativeName>
</protein>